<name>H3ZR11_THELN</name>
<sequence length="159" mass="18114">MRVDIDGGKGRDSLGQCYDVDGHNGISEIVVMYTSTKVTYEIHFYDEDHPDPAIDASYDWTRCHILYHGRDDTYGCEDIESITVEGGTIKFAGTWSNICANGVCVEQTYAMQMWPQHETGERPYSSSVEIYVSNVWDHLMDTVDSNPDMDKNWGYTSWT</sequence>
<protein>
    <submittedName>
        <fullName evidence="1">Uncharacterized protein</fullName>
    </submittedName>
</protein>
<dbReference type="Proteomes" id="UP000015502">
    <property type="component" value="Chromosome"/>
</dbReference>
<dbReference type="KEGG" id="tlt:OCC_10805"/>
<dbReference type="AlphaFoldDB" id="H3ZR11"/>
<dbReference type="HOGENOM" id="CLU_1656977_0_0_2"/>
<keyword evidence="2" id="KW-1185">Reference proteome</keyword>
<dbReference type="EMBL" id="CP006670">
    <property type="protein sequence ID" value="EHR77587.1"/>
    <property type="molecule type" value="Genomic_DNA"/>
</dbReference>
<dbReference type="STRING" id="523849.OCC_10805"/>
<evidence type="ECO:0000313" key="2">
    <source>
        <dbReference type="Proteomes" id="UP000015502"/>
    </source>
</evidence>
<proteinExistence type="predicted"/>
<reference evidence="1 2" key="1">
    <citation type="journal article" date="2012" name="J. Bacteriol.">
        <title>Genome sequence of the model hyperthermophilic archaeon Thermococcus litoralis NS-C.</title>
        <authorList>
            <person name="Gardner A.F."/>
            <person name="Kumar S."/>
            <person name="Perler F.B."/>
        </authorList>
    </citation>
    <scope>NUCLEOTIDE SEQUENCE [LARGE SCALE GENOMIC DNA]</scope>
    <source>
        <strain evidence="2">ATCC 51850 / DSM 5473 / JCM 8560 / NS-C</strain>
    </source>
</reference>
<organism evidence="1 2">
    <name type="scientific">Thermococcus litoralis (strain ATCC 51850 / DSM 5473 / JCM 8560 / NS-C)</name>
    <dbReference type="NCBI Taxonomy" id="523849"/>
    <lineage>
        <taxon>Archaea</taxon>
        <taxon>Methanobacteriati</taxon>
        <taxon>Methanobacteriota</taxon>
        <taxon>Thermococci</taxon>
        <taxon>Thermococcales</taxon>
        <taxon>Thermococcaceae</taxon>
        <taxon>Thermococcus</taxon>
    </lineage>
</organism>
<gene>
    <name evidence="1" type="ORF">OCC_10805</name>
</gene>
<evidence type="ECO:0000313" key="1">
    <source>
        <dbReference type="EMBL" id="EHR77587.1"/>
    </source>
</evidence>
<accession>H3ZR11</accession>
<dbReference type="PaxDb" id="523849-OCC_10805"/>